<reference evidence="2 3" key="1">
    <citation type="submission" date="2020-06" db="EMBL/GenBank/DDBJ databases">
        <authorList>
            <person name="Grouzdev D.S."/>
        </authorList>
    </citation>
    <scope>NUCLEOTIDE SEQUENCE [LARGE SCALE GENOMIC DNA]</scope>
    <source>
        <strain evidence="2 3">HO-A22</strain>
    </source>
</reference>
<protein>
    <submittedName>
        <fullName evidence="2">Uncharacterized protein</fullName>
    </submittedName>
</protein>
<evidence type="ECO:0000256" key="1">
    <source>
        <dbReference type="SAM" id="MobiDB-lite"/>
    </source>
</evidence>
<name>A0A7Y6Q4Q7_9HYPH</name>
<organism evidence="2 3">
    <name type="scientific">Ensifer oleiphilus</name>
    <dbReference type="NCBI Taxonomy" id="2742698"/>
    <lineage>
        <taxon>Bacteria</taxon>
        <taxon>Pseudomonadati</taxon>
        <taxon>Pseudomonadota</taxon>
        <taxon>Alphaproteobacteria</taxon>
        <taxon>Hyphomicrobiales</taxon>
        <taxon>Rhizobiaceae</taxon>
        <taxon>Sinorhizobium/Ensifer group</taxon>
        <taxon>Ensifer</taxon>
    </lineage>
</organism>
<comment type="caution">
    <text evidence="2">The sequence shown here is derived from an EMBL/GenBank/DDBJ whole genome shotgun (WGS) entry which is preliminary data.</text>
</comment>
<dbReference type="RefSeq" id="WP_176352646.1">
    <property type="nucleotide sequence ID" value="NZ_JABWDU010000002.1"/>
</dbReference>
<dbReference type="Proteomes" id="UP000520198">
    <property type="component" value="Unassembled WGS sequence"/>
</dbReference>
<accession>A0A7Y6Q4Q7</accession>
<proteinExistence type="predicted"/>
<dbReference type="AlphaFoldDB" id="A0A7Y6Q4Q7"/>
<feature type="compositionally biased region" description="Basic and acidic residues" evidence="1">
    <location>
        <begin position="46"/>
        <end position="60"/>
    </location>
</feature>
<evidence type="ECO:0000313" key="3">
    <source>
        <dbReference type="Proteomes" id="UP000520198"/>
    </source>
</evidence>
<keyword evidence="3" id="KW-1185">Reference proteome</keyword>
<sequence>MPAHRFTVGLSVRLRDRSHIAPNAAETYRITAIMPVRDSQPQYRIRNDELGQDRVSKEENLEPIEWGMPRH</sequence>
<feature type="region of interest" description="Disordered" evidence="1">
    <location>
        <begin position="46"/>
        <end position="71"/>
    </location>
</feature>
<dbReference type="EMBL" id="JABWDU010000002">
    <property type="protein sequence ID" value="NVD39057.1"/>
    <property type="molecule type" value="Genomic_DNA"/>
</dbReference>
<gene>
    <name evidence="2" type="ORF">HT585_09345</name>
</gene>
<evidence type="ECO:0000313" key="2">
    <source>
        <dbReference type="EMBL" id="NVD39057.1"/>
    </source>
</evidence>